<dbReference type="GeneID" id="99784993"/>
<comment type="similarity">
    <text evidence="2">Belongs to the BexD/CtrA/VexA family.</text>
</comment>
<evidence type="ECO:0000256" key="2">
    <source>
        <dbReference type="ARBA" id="ARBA00009450"/>
    </source>
</evidence>
<keyword evidence="7" id="KW-0732">Signal</keyword>
<evidence type="ECO:0000313" key="18">
    <source>
        <dbReference type="Proteomes" id="UP001199070"/>
    </source>
</evidence>
<evidence type="ECO:0000256" key="4">
    <source>
        <dbReference type="ARBA" id="ARBA00022452"/>
    </source>
</evidence>
<evidence type="ECO:0000259" key="16">
    <source>
        <dbReference type="Pfam" id="PF22461"/>
    </source>
</evidence>
<keyword evidence="4" id="KW-1134">Transmembrane beta strand</keyword>
<keyword evidence="13" id="KW-0998">Cell outer membrane</keyword>
<dbReference type="Gene3D" id="3.30.1950.10">
    <property type="entry name" value="wza like domain"/>
    <property type="match status" value="1"/>
</dbReference>
<dbReference type="GO" id="GO:0015159">
    <property type="term" value="F:polysaccharide transmembrane transporter activity"/>
    <property type="evidence" value="ECO:0007669"/>
    <property type="project" value="InterPro"/>
</dbReference>
<evidence type="ECO:0000256" key="8">
    <source>
        <dbReference type="ARBA" id="ARBA00023047"/>
    </source>
</evidence>
<evidence type="ECO:0000256" key="12">
    <source>
        <dbReference type="ARBA" id="ARBA00023139"/>
    </source>
</evidence>
<feature type="domain" description="Polysaccharide export protein N-terminal" evidence="15">
    <location>
        <begin position="116"/>
        <end position="206"/>
    </location>
</feature>
<dbReference type="AlphaFoldDB" id="A0AAW4TAR7"/>
<dbReference type="GO" id="GO:0009279">
    <property type="term" value="C:cell outer membrane"/>
    <property type="evidence" value="ECO:0007669"/>
    <property type="project" value="UniProtKB-SubCell"/>
</dbReference>
<dbReference type="RefSeq" id="WP_256334128.1">
    <property type="nucleotide sequence ID" value="NZ_JAHLCS010000002.1"/>
</dbReference>
<keyword evidence="11" id="KW-0472">Membrane</keyword>
<dbReference type="PANTHER" id="PTHR33619:SF3">
    <property type="entry name" value="POLYSACCHARIDE EXPORT PROTEIN GFCE-RELATED"/>
    <property type="match status" value="1"/>
</dbReference>
<reference evidence="17" key="1">
    <citation type="submission" date="2023-08" db="EMBL/GenBank/DDBJ databases">
        <title>A collection of bacterial strains from the Burkholderia cepacia Research Laboratory and Repository.</title>
        <authorList>
            <person name="Lipuma J."/>
            <person name="Spilker T."/>
        </authorList>
    </citation>
    <scope>NUCLEOTIDE SEQUENCE</scope>
    <source>
        <strain evidence="17">AU0862</strain>
    </source>
</reference>
<sequence length="410" mass="43612">METGKRSRSWAQRSRTALTVLPVVLLSACAVEPGMHMDFANEAPHGGGIATQTRDDGLTVSMRNIDAASLDQARQASASRGAAAVPIGSIDGAMIAAQRREARAQEERTRAALFAAPAPYAVDAGDVLQITVWDHPELAAAQGNPGNQTVRPADPPTGFVVDQAGNLAFPYAGELHVAGMTTSEIQAALRARLSKWFVAPQLTVRVASYRANRVYIDGEVHAPGAQPLNDTPMTLLEAVTRAGGFTAAADQSRMTLVRAGVAYPVDLPGLIRERLDPSRIVLRNGDLLQVGARDQFGVYVMGEVNRPTTALPLRNGRLTLADALSQAGSVNQGTSDPKQTYVIRAGEGRQAQVFHLDGRSPVSMVLANEFELQPRDVVYVDSTKLARFGRVLAQLLPAINAGLTAAIVTK</sequence>
<dbReference type="Pfam" id="PF22461">
    <property type="entry name" value="SLBB_2"/>
    <property type="match status" value="2"/>
</dbReference>
<comment type="caution">
    <text evidence="17">The sequence shown here is derived from an EMBL/GenBank/DDBJ whole genome shotgun (WGS) entry which is preliminary data.</text>
</comment>
<evidence type="ECO:0000256" key="9">
    <source>
        <dbReference type="ARBA" id="ARBA00023065"/>
    </source>
</evidence>
<evidence type="ECO:0000256" key="7">
    <source>
        <dbReference type="ARBA" id="ARBA00022729"/>
    </source>
</evidence>
<evidence type="ECO:0000313" key="17">
    <source>
        <dbReference type="EMBL" id="MCA8378009.1"/>
    </source>
</evidence>
<keyword evidence="6" id="KW-0812">Transmembrane</keyword>
<dbReference type="Proteomes" id="UP001199070">
    <property type="component" value="Unassembled WGS sequence"/>
</dbReference>
<evidence type="ECO:0000256" key="1">
    <source>
        <dbReference type="ARBA" id="ARBA00004571"/>
    </source>
</evidence>
<gene>
    <name evidence="17" type="ORF">LGN22_03820</name>
</gene>
<keyword evidence="10" id="KW-0626">Porin</keyword>
<dbReference type="PANTHER" id="PTHR33619">
    <property type="entry name" value="POLYSACCHARIDE EXPORT PROTEIN GFCE-RELATED"/>
    <property type="match status" value="1"/>
</dbReference>
<evidence type="ECO:0000256" key="3">
    <source>
        <dbReference type="ARBA" id="ARBA00022448"/>
    </source>
</evidence>
<keyword evidence="14" id="KW-0449">Lipoprotein</keyword>
<evidence type="ECO:0000256" key="5">
    <source>
        <dbReference type="ARBA" id="ARBA00022597"/>
    </source>
</evidence>
<dbReference type="InterPro" id="IPR003715">
    <property type="entry name" value="Poly_export_N"/>
</dbReference>
<dbReference type="InterPro" id="IPR049712">
    <property type="entry name" value="Poly_export"/>
</dbReference>
<proteinExistence type="inferred from homology"/>
<dbReference type="Gene3D" id="3.10.560.10">
    <property type="entry name" value="Outer membrane lipoprotein wza domain like"/>
    <property type="match status" value="2"/>
</dbReference>
<dbReference type="GO" id="GO:0046930">
    <property type="term" value="C:pore complex"/>
    <property type="evidence" value="ECO:0007669"/>
    <property type="project" value="UniProtKB-KW"/>
</dbReference>
<evidence type="ECO:0000256" key="11">
    <source>
        <dbReference type="ARBA" id="ARBA00023136"/>
    </source>
</evidence>
<dbReference type="GO" id="GO:0006811">
    <property type="term" value="P:monoatomic ion transport"/>
    <property type="evidence" value="ECO:0007669"/>
    <property type="project" value="UniProtKB-KW"/>
</dbReference>
<evidence type="ECO:0000256" key="10">
    <source>
        <dbReference type="ARBA" id="ARBA00023114"/>
    </source>
</evidence>
<keyword evidence="8" id="KW-0625">Polysaccharide transport</keyword>
<dbReference type="InterPro" id="IPR054765">
    <property type="entry name" value="SLBB_dom"/>
</dbReference>
<protein>
    <submittedName>
        <fullName evidence="17">Polysaccharide biosynthesis/export family protein</fullName>
    </submittedName>
</protein>
<dbReference type="GO" id="GO:0015288">
    <property type="term" value="F:porin activity"/>
    <property type="evidence" value="ECO:0007669"/>
    <property type="project" value="UniProtKB-KW"/>
</dbReference>
<dbReference type="EMBL" id="JAIZTC010000001">
    <property type="protein sequence ID" value="MCA8378009.1"/>
    <property type="molecule type" value="Genomic_DNA"/>
</dbReference>
<feature type="domain" description="SLBB" evidence="16">
    <location>
        <begin position="298"/>
        <end position="380"/>
    </location>
</feature>
<evidence type="ECO:0000256" key="14">
    <source>
        <dbReference type="ARBA" id="ARBA00023288"/>
    </source>
</evidence>
<keyword evidence="9" id="KW-0406">Ion transport</keyword>
<dbReference type="Pfam" id="PF02563">
    <property type="entry name" value="Poly_export"/>
    <property type="match status" value="1"/>
</dbReference>
<keyword evidence="12" id="KW-0564">Palmitate</keyword>
<keyword evidence="5" id="KW-0762">Sugar transport</keyword>
<evidence type="ECO:0000256" key="6">
    <source>
        <dbReference type="ARBA" id="ARBA00022692"/>
    </source>
</evidence>
<evidence type="ECO:0000256" key="13">
    <source>
        <dbReference type="ARBA" id="ARBA00023237"/>
    </source>
</evidence>
<comment type="subcellular location">
    <subcellularLocation>
        <location evidence="1">Cell outer membrane</location>
        <topology evidence="1">Multi-pass membrane protein</topology>
    </subcellularLocation>
</comment>
<accession>A0AAW4TAR7</accession>
<evidence type="ECO:0000259" key="15">
    <source>
        <dbReference type="Pfam" id="PF02563"/>
    </source>
</evidence>
<dbReference type="PROSITE" id="PS51257">
    <property type="entry name" value="PROKAR_LIPOPROTEIN"/>
    <property type="match status" value="1"/>
</dbReference>
<name>A0AAW4TAR7_9BURK</name>
<feature type="domain" description="SLBB" evidence="16">
    <location>
        <begin position="213"/>
        <end position="290"/>
    </location>
</feature>
<organism evidence="17 18">
    <name type="scientific">Burkholderia cenocepacia</name>
    <dbReference type="NCBI Taxonomy" id="95486"/>
    <lineage>
        <taxon>Bacteria</taxon>
        <taxon>Pseudomonadati</taxon>
        <taxon>Pseudomonadota</taxon>
        <taxon>Betaproteobacteria</taxon>
        <taxon>Burkholderiales</taxon>
        <taxon>Burkholderiaceae</taxon>
        <taxon>Burkholderia</taxon>
        <taxon>Burkholderia cepacia complex</taxon>
    </lineage>
</organism>
<keyword evidence="3" id="KW-0813">Transport</keyword>